<dbReference type="PROSITE" id="PS01332">
    <property type="entry name" value="HTH_RRF2_1"/>
    <property type="match status" value="1"/>
</dbReference>
<dbReference type="GO" id="GO:0003700">
    <property type="term" value="F:DNA-binding transcription factor activity"/>
    <property type="evidence" value="ECO:0007669"/>
    <property type="project" value="TreeGrafter"/>
</dbReference>
<dbReference type="InterPro" id="IPR000944">
    <property type="entry name" value="Tscrpt_reg_Rrf2"/>
</dbReference>
<keyword evidence="2" id="KW-1185">Reference proteome</keyword>
<evidence type="ECO:0000313" key="2">
    <source>
        <dbReference type="Proteomes" id="UP000290365"/>
    </source>
</evidence>
<dbReference type="Gene3D" id="1.10.10.10">
    <property type="entry name" value="Winged helix-like DNA-binding domain superfamily/Winged helix DNA-binding domain"/>
    <property type="match status" value="1"/>
</dbReference>
<name>A0A4P6JSF8_KTERU</name>
<dbReference type="SUPFAM" id="SSF46785">
    <property type="entry name" value="Winged helix' DNA-binding domain"/>
    <property type="match status" value="1"/>
</dbReference>
<dbReference type="KEGG" id="kbs:EPA93_19925"/>
<dbReference type="Pfam" id="PF02082">
    <property type="entry name" value="Rrf2"/>
    <property type="match status" value="1"/>
</dbReference>
<dbReference type="NCBIfam" id="TIGR00738">
    <property type="entry name" value="rrf2_super"/>
    <property type="match status" value="1"/>
</dbReference>
<dbReference type="GO" id="GO:0005829">
    <property type="term" value="C:cytosol"/>
    <property type="evidence" value="ECO:0007669"/>
    <property type="project" value="TreeGrafter"/>
</dbReference>
<dbReference type="RefSeq" id="WP_129889195.1">
    <property type="nucleotide sequence ID" value="NZ_CP035758.1"/>
</dbReference>
<evidence type="ECO:0000313" key="1">
    <source>
        <dbReference type="EMBL" id="QBD78142.1"/>
    </source>
</evidence>
<dbReference type="InterPro" id="IPR036390">
    <property type="entry name" value="WH_DNA-bd_sf"/>
</dbReference>
<accession>A0A4P6JSF8</accession>
<proteinExistence type="predicted"/>
<dbReference type="Proteomes" id="UP000290365">
    <property type="component" value="Chromosome"/>
</dbReference>
<dbReference type="PANTHER" id="PTHR33221:SF9">
    <property type="entry name" value="RRF2 FAMILY PROTEIN"/>
    <property type="match status" value="1"/>
</dbReference>
<dbReference type="AlphaFoldDB" id="A0A4P6JSF8"/>
<dbReference type="EMBL" id="CP035758">
    <property type="protein sequence ID" value="QBD78142.1"/>
    <property type="molecule type" value="Genomic_DNA"/>
</dbReference>
<dbReference type="PROSITE" id="PS51197">
    <property type="entry name" value="HTH_RRF2_2"/>
    <property type="match status" value="1"/>
</dbReference>
<protein>
    <submittedName>
        <fullName evidence="1">Rrf2 family transcriptional regulator</fullName>
    </submittedName>
</protein>
<reference evidence="1 2" key="1">
    <citation type="submission" date="2019-01" db="EMBL/GenBank/DDBJ databases">
        <title>Ktedonosporobacter rubrisoli SCAWS-G2.</title>
        <authorList>
            <person name="Huang Y."/>
            <person name="Yan B."/>
        </authorList>
    </citation>
    <scope>NUCLEOTIDE SEQUENCE [LARGE SCALE GENOMIC DNA]</scope>
    <source>
        <strain evidence="1 2">SCAWS-G2</strain>
    </source>
</reference>
<organism evidence="1 2">
    <name type="scientific">Ktedonosporobacter rubrisoli</name>
    <dbReference type="NCBI Taxonomy" id="2509675"/>
    <lineage>
        <taxon>Bacteria</taxon>
        <taxon>Bacillati</taxon>
        <taxon>Chloroflexota</taxon>
        <taxon>Ktedonobacteria</taxon>
        <taxon>Ktedonobacterales</taxon>
        <taxon>Ktedonosporobacteraceae</taxon>
        <taxon>Ktedonosporobacter</taxon>
    </lineage>
</organism>
<sequence>MKYSQATNYALHTMLYFVALPVGKTIGVQRLAEVQKLSPTYLSKILTRLVKAGLIESTPGINGGYRLTRNKADLSFLDVIHAIEGTASLFHCDDGLDHQTCLIQEVMLNAENVMENYLKERKLVELAEKNSGLPQVLSALEQEAS</sequence>
<dbReference type="PANTHER" id="PTHR33221">
    <property type="entry name" value="WINGED HELIX-TURN-HELIX TRANSCRIPTIONAL REGULATOR, RRF2 FAMILY"/>
    <property type="match status" value="1"/>
</dbReference>
<dbReference type="OrthoDB" id="9808360at2"/>
<gene>
    <name evidence="1" type="ORF">EPA93_19925</name>
</gene>
<dbReference type="InterPro" id="IPR030489">
    <property type="entry name" value="TR_Rrf2-type_CS"/>
</dbReference>
<dbReference type="InterPro" id="IPR036388">
    <property type="entry name" value="WH-like_DNA-bd_sf"/>
</dbReference>